<keyword evidence="2" id="KW-1185">Reference proteome</keyword>
<gene>
    <name evidence="1" type="ORF">SETTUDRAFT_20704</name>
</gene>
<dbReference type="GeneID" id="19402348"/>
<dbReference type="SUPFAM" id="SSF52499">
    <property type="entry name" value="Isochorismatase-like hydrolases"/>
    <property type="match status" value="1"/>
</dbReference>
<reference evidence="1 2" key="2">
    <citation type="journal article" date="2013" name="PLoS Genet.">
        <title>Comparative genome structure, secondary metabolite, and effector coding capacity across Cochliobolus pathogens.</title>
        <authorList>
            <person name="Condon B.J."/>
            <person name="Leng Y."/>
            <person name="Wu D."/>
            <person name="Bushley K.E."/>
            <person name="Ohm R.A."/>
            <person name="Otillar R."/>
            <person name="Martin J."/>
            <person name="Schackwitz W."/>
            <person name="Grimwood J."/>
            <person name="MohdZainudin N."/>
            <person name="Xue C."/>
            <person name="Wang R."/>
            <person name="Manning V.A."/>
            <person name="Dhillon B."/>
            <person name="Tu Z.J."/>
            <person name="Steffenson B.J."/>
            <person name="Salamov A."/>
            <person name="Sun H."/>
            <person name="Lowry S."/>
            <person name="LaButti K."/>
            <person name="Han J."/>
            <person name="Copeland A."/>
            <person name="Lindquist E."/>
            <person name="Barry K."/>
            <person name="Schmutz J."/>
            <person name="Baker S.E."/>
            <person name="Ciuffetti L.M."/>
            <person name="Grigoriev I.V."/>
            <person name="Zhong S."/>
            <person name="Turgeon B.G."/>
        </authorList>
    </citation>
    <scope>NUCLEOTIDE SEQUENCE [LARGE SCALE GENOMIC DNA]</scope>
    <source>
        <strain evidence="2">28A</strain>
    </source>
</reference>
<dbReference type="EMBL" id="KB908703">
    <property type="protein sequence ID" value="EOA85191.1"/>
    <property type="molecule type" value="Genomic_DNA"/>
</dbReference>
<dbReference type="RefSeq" id="XP_008026921.1">
    <property type="nucleotide sequence ID" value="XM_008028730.1"/>
</dbReference>
<dbReference type="InterPro" id="IPR036380">
    <property type="entry name" value="Isochorismatase-like_sf"/>
</dbReference>
<dbReference type="Gene3D" id="3.40.50.850">
    <property type="entry name" value="Isochorismatase-like"/>
    <property type="match status" value="1"/>
</dbReference>
<evidence type="ECO:0000313" key="2">
    <source>
        <dbReference type="Proteomes" id="UP000016935"/>
    </source>
</evidence>
<evidence type="ECO:0008006" key="3">
    <source>
        <dbReference type="Google" id="ProtNLM"/>
    </source>
</evidence>
<proteinExistence type="predicted"/>
<dbReference type="OrthoDB" id="245563at2759"/>
<dbReference type="STRING" id="671987.R0IK10"/>
<protein>
    <recommendedName>
        <fullName evidence="3">Isochorismatase-like domain-containing protein</fullName>
    </recommendedName>
</protein>
<reference evidence="1 2" key="1">
    <citation type="journal article" date="2012" name="PLoS Pathog.">
        <title>Diverse lifestyles and strategies of plant pathogenesis encoded in the genomes of eighteen Dothideomycetes fungi.</title>
        <authorList>
            <person name="Ohm R.A."/>
            <person name="Feau N."/>
            <person name="Henrissat B."/>
            <person name="Schoch C.L."/>
            <person name="Horwitz B.A."/>
            <person name="Barry K.W."/>
            <person name="Condon B.J."/>
            <person name="Copeland A.C."/>
            <person name="Dhillon B."/>
            <person name="Glaser F."/>
            <person name="Hesse C.N."/>
            <person name="Kosti I."/>
            <person name="LaButti K."/>
            <person name="Lindquist E.A."/>
            <person name="Lucas S."/>
            <person name="Salamov A.A."/>
            <person name="Bradshaw R.E."/>
            <person name="Ciuffetti L."/>
            <person name="Hamelin R.C."/>
            <person name="Kema G.H.J."/>
            <person name="Lawrence C."/>
            <person name="Scott J.A."/>
            <person name="Spatafora J.W."/>
            <person name="Turgeon B.G."/>
            <person name="de Wit P.J.G.M."/>
            <person name="Zhong S."/>
            <person name="Goodwin S.B."/>
            <person name="Grigoriev I.V."/>
        </authorList>
    </citation>
    <scope>NUCLEOTIDE SEQUENCE [LARGE SCALE GENOMIC DNA]</scope>
    <source>
        <strain evidence="2">28A</strain>
    </source>
</reference>
<dbReference type="Proteomes" id="UP000016935">
    <property type="component" value="Unassembled WGS sequence"/>
</dbReference>
<dbReference type="HOGENOM" id="CLU_2514060_0_0_1"/>
<dbReference type="AlphaFoldDB" id="R0IK10"/>
<evidence type="ECO:0000313" key="1">
    <source>
        <dbReference type="EMBL" id="EOA85191.1"/>
    </source>
</evidence>
<organism evidence="1 2">
    <name type="scientific">Exserohilum turcicum (strain 28A)</name>
    <name type="common">Northern leaf blight fungus</name>
    <name type="synonym">Setosphaeria turcica</name>
    <dbReference type="NCBI Taxonomy" id="671987"/>
    <lineage>
        <taxon>Eukaryota</taxon>
        <taxon>Fungi</taxon>
        <taxon>Dikarya</taxon>
        <taxon>Ascomycota</taxon>
        <taxon>Pezizomycotina</taxon>
        <taxon>Dothideomycetes</taxon>
        <taxon>Pleosporomycetidae</taxon>
        <taxon>Pleosporales</taxon>
        <taxon>Pleosporineae</taxon>
        <taxon>Pleosporaceae</taxon>
        <taxon>Exserohilum</taxon>
    </lineage>
</organism>
<sequence>MAPQSFRDILGIPPHSASTSDSALVIIDAQNEYAEGKLKVTNAASSRKVIAEQLAKYRKSGGKIIHVMQKEADDSPIFTPEKHAI</sequence>
<accession>R0IK10</accession>
<name>R0IK10_EXST2</name>